<organism evidence="2 3">
    <name type="scientific">Lachnospira eligens (strain ATCC 27750 / DSM 3376 / VPI C15-48 / C15-B4)</name>
    <name type="common">Eubacterium eligens</name>
    <dbReference type="NCBI Taxonomy" id="515620"/>
    <lineage>
        <taxon>Bacteria</taxon>
        <taxon>Bacillati</taxon>
        <taxon>Bacillota</taxon>
        <taxon>Clostridia</taxon>
        <taxon>Lachnospirales</taxon>
        <taxon>Lachnospiraceae</taxon>
        <taxon>Lachnospira</taxon>
    </lineage>
</organism>
<dbReference type="GeneID" id="41354914"/>
<proteinExistence type="predicted"/>
<evidence type="ECO:0000256" key="1">
    <source>
        <dbReference type="SAM" id="Phobius"/>
    </source>
</evidence>
<dbReference type="KEGG" id="eel:EUBELI_00118"/>
<evidence type="ECO:0000313" key="3">
    <source>
        <dbReference type="Proteomes" id="UP000001476"/>
    </source>
</evidence>
<keyword evidence="3" id="KW-1185">Reference proteome</keyword>
<keyword evidence="1" id="KW-0812">Transmembrane</keyword>
<keyword evidence="1" id="KW-1133">Transmembrane helix</keyword>
<evidence type="ECO:0008006" key="4">
    <source>
        <dbReference type="Google" id="ProtNLM"/>
    </source>
</evidence>
<dbReference type="eggNOG" id="ENOG5032AGM">
    <property type="taxonomic scope" value="Bacteria"/>
</dbReference>
<dbReference type="RefSeq" id="WP_012738393.1">
    <property type="nucleotide sequence ID" value="NC_012778.1"/>
</dbReference>
<dbReference type="STRING" id="515620.EUBELI_00118"/>
<dbReference type="EMBL" id="CP001104">
    <property type="protein sequence ID" value="ACR71155.1"/>
    <property type="molecule type" value="Genomic_DNA"/>
</dbReference>
<dbReference type="SUPFAM" id="SSF52266">
    <property type="entry name" value="SGNH hydrolase"/>
    <property type="match status" value="1"/>
</dbReference>
<dbReference type="Gene3D" id="3.40.50.1110">
    <property type="entry name" value="SGNH hydrolase"/>
    <property type="match status" value="1"/>
</dbReference>
<name>C4Z1W5_LACE2</name>
<gene>
    <name evidence="2" type="ordered locus">EUBELI_00118</name>
</gene>
<feature type="transmembrane region" description="Helical" evidence="1">
    <location>
        <begin position="12"/>
        <end position="33"/>
    </location>
</feature>
<dbReference type="InterPro" id="IPR036514">
    <property type="entry name" value="SGNH_hydro_sf"/>
</dbReference>
<reference evidence="2 3" key="1">
    <citation type="journal article" date="2009" name="Proc. Natl. Acad. Sci. U.S.A.">
        <title>Characterizing a model human gut microbiota composed of members of its two dominant bacterial phyla.</title>
        <authorList>
            <person name="Mahowald M.A."/>
            <person name="Rey F.E."/>
            <person name="Seedorf H."/>
            <person name="Turnbaugh P.J."/>
            <person name="Fulton R.S."/>
            <person name="Wollam A."/>
            <person name="Shah N."/>
            <person name="Wang C."/>
            <person name="Magrini V."/>
            <person name="Wilson R.K."/>
            <person name="Cantarel B.L."/>
            <person name="Coutinho P.M."/>
            <person name="Henrissat B."/>
            <person name="Crock L.W."/>
            <person name="Russell A."/>
            <person name="Verberkmoes N.C."/>
            <person name="Hettich R.L."/>
            <person name="Gordon J.I."/>
        </authorList>
    </citation>
    <scope>NUCLEOTIDE SEQUENCE [LARGE SCALE GENOMIC DNA]</scope>
    <source>
        <strain evidence="3">ATCC 27750 / DSM 3376 / VPI C15-48 / C15-B4</strain>
    </source>
</reference>
<sequence length="358" mass="41445">MKKKAFKEILKYVRVIVFFAVITILVEAVNYVMVQPGYARYIIHTVDNPDDGSDYDCIVVGASHGRASIDPHYFLEMEYAVNPINMCIQGATVIDNYYMIREACNNNDVKKIILELDYQYWDKNLKRDSDFGDLLVYGQLPFTSLKMEYIVNQLMDKDFRTIYFRRYAFAKNWKTAKKYMATKKTDEYKNFQIEGVAGIDTEGPYQGLGFFYRTKVTDKKGKINPSPWTYDDLNPKVQKYFQKIVKYCKDNGIELICVTTPIPPSSVASGAANEANTYFRQICDENNVKYIDGNLIKNEVLDVSDDDFSDWEGHMNGELAEQFSEILTEILMKEDNSEYFYSGYDECIEAIKVRGNEN</sequence>
<keyword evidence="1" id="KW-0472">Membrane</keyword>
<accession>C4Z1W5</accession>
<dbReference type="AlphaFoldDB" id="C4Z1W5"/>
<evidence type="ECO:0000313" key="2">
    <source>
        <dbReference type="EMBL" id="ACR71155.1"/>
    </source>
</evidence>
<protein>
    <recommendedName>
        <fullName evidence="4">SGNH/GDSL hydrolase family protein</fullName>
    </recommendedName>
</protein>
<dbReference type="Proteomes" id="UP000001476">
    <property type="component" value="Chromosome"/>
</dbReference>
<dbReference type="HOGENOM" id="CLU_067770_0_0_9"/>